<sequence length="335" mass="37836">MTDDLVGFEIGREATSSLKAYIYYSSPWVVTLFRYFPFLACLNSWLSEILYYSSKLWFGCSVIQSRFISNVVLFRVQACLSIVCLNASVGLQDVDASVPEGNGVANSQNVSTGTSLEVSDGLVLDEKICPSLSEQFTGLDHQASYVAPEDALALAVLTPPRRRSYPRCPCLTLEATSAKMEQWILEFLQEEFLVKSELYRWLQDLEKEKTTETDTKTLDCCLNKLLQGRHCKLIVVYVPVLTNCNHSRKIQVVLHPSVSSVSAEQIHERFRSFETYICTQASSQLKKGEPFPQLNDLTRTHQSTKLNQAEAIRTSGFVLAKMVPQRFFTFIYGNM</sequence>
<keyword evidence="3" id="KW-1185">Reference proteome</keyword>
<organism evidence="2 3">
    <name type="scientific">Solanum commersonii</name>
    <name type="common">Commerson's wild potato</name>
    <name type="synonym">Commerson's nightshade</name>
    <dbReference type="NCBI Taxonomy" id="4109"/>
    <lineage>
        <taxon>Eukaryota</taxon>
        <taxon>Viridiplantae</taxon>
        <taxon>Streptophyta</taxon>
        <taxon>Embryophyta</taxon>
        <taxon>Tracheophyta</taxon>
        <taxon>Spermatophyta</taxon>
        <taxon>Magnoliopsida</taxon>
        <taxon>eudicotyledons</taxon>
        <taxon>Gunneridae</taxon>
        <taxon>Pentapetalae</taxon>
        <taxon>asterids</taxon>
        <taxon>lamiids</taxon>
        <taxon>Solanales</taxon>
        <taxon>Solanaceae</taxon>
        <taxon>Solanoideae</taxon>
        <taxon>Solaneae</taxon>
        <taxon>Solanum</taxon>
    </lineage>
</organism>
<dbReference type="AlphaFoldDB" id="A0A9J5WV25"/>
<dbReference type="GO" id="GO:0000127">
    <property type="term" value="C:transcription factor TFIIIC complex"/>
    <property type="evidence" value="ECO:0007669"/>
    <property type="project" value="InterPro"/>
</dbReference>
<feature type="domain" description="GTF3C1 extended winged-helix" evidence="1">
    <location>
        <begin position="174"/>
        <end position="275"/>
    </location>
</feature>
<evidence type="ECO:0000313" key="2">
    <source>
        <dbReference type="EMBL" id="KAG5579675.1"/>
    </source>
</evidence>
<dbReference type="PANTHER" id="PTHR15180">
    <property type="entry name" value="GENERAL TRANSCRIPTION FACTOR 3C POLYPEPTIDE 1"/>
    <property type="match status" value="1"/>
</dbReference>
<dbReference type="InterPro" id="IPR044210">
    <property type="entry name" value="Tfc3-like"/>
</dbReference>
<dbReference type="GO" id="GO:0042791">
    <property type="term" value="P:5S class rRNA transcription by RNA polymerase III"/>
    <property type="evidence" value="ECO:0007669"/>
    <property type="project" value="TreeGrafter"/>
</dbReference>
<proteinExistence type="predicted"/>
<gene>
    <name evidence="2" type="ORF">H5410_050302</name>
</gene>
<evidence type="ECO:0000259" key="1">
    <source>
        <dbReference type="Pfam" id="PF24101"/>
    </source>
</evidence>
<accession>A0A9J5WV25</accession>
<dbReference type="PANTHER" id="PTHR15180:SF1">
    <property type="entry name" value="GENERAL TRANSCRIPTION FACTOR 3C POLYPEPTIDE 1"/>
    <property type="match status" value="1"/>
</dbReference>
<dbReference type="Pfam" id="PF24101">
    <property type="entry name" value="WHD_GTF3C1"/>
    <property type="match status" value="1"/>
</dbReference>
<dbReference type="InterPro" id="IPR056467">
    <property type="entry name" value="eWH_GTF3C1"/>
</dbReference>
<dbReference type="EMBL" id="JACXVP010000010">
    <property type="protein sequence ID" value="KAG5579675.1"/>
    <property type="molecule type" value="Genomic_DNA"/>
</dbReference>
<protein>
    <recommendedName>
        <fullName evidence="1">GTF3C1 extended winged-helix domain-containing protein</fullName>
    </recommendedName>
</protein>
<evidence type="ECO:0000313" key="3">
    <source>
        <dbReference type="Proteomes" id="UP000824120"/>
    </source>
</evidence>
<dbReference type="Proteomes" id="UP000824120">
    <property type="component" value="Chromosome 10"/>
</dbReference>
<name>A0A9J5WV25_SOLCO</name>
<dbReference type="GO" id="GO:0003677">
    <property type="term" value="F:DNA binding"/>
    <property type="evidence" value="ECO:0007669"/>
    <property type="project" value="InterPro"/>
</dbReference>
<dbReference type="OrthoDB" id="986153at2759"/>
<dbReference type="GO" id="GO:0006384">
    <property type="term" value="P:transcription initiation at RNA polymerase III promoter"/>
    <property type="evidence" value="ECO:0007669"/>
    <property type="project" value="InterPro"/>
</dbReference>
<comment type="caution">
    <text evidence="2">The sequence shown here is derived from an EMBL/GenBank/DDBJ whole genome shotgun (WGS) entry which is preliminary data.</text>
</comment>
<reference evidence="2 3" key="1">
    <citation type="submission" date="2020-09" db="EMBL/GenBank/DDBJ databases">
        <title>De no assembly of potato wild relative species, Solanum commersonii.</title>
        <authorList>
            <person name="Cho K."/>
        </authorList>
    </citation>
    <scope>NUCLEOTIDE SEQUENCE [LARGE SCALE GENOMIC DNA]</scope>
    <source>
        <strain evidence="2">LZ3.2</strain>
        <tissue evidence="2">Leaf</tissue>
    </source>
</reference>